<accession>A0ABR0LS07</accession>
<sequence length="119" mass="13747">HHGPRARCKPGAWRFRRLRREMLRVWLGRPRRVLGRCYARRKRQAAESDPLRVRIGRAADLARRRCWRADSVDDEGRRKRSGREARAGDGLRRWGSSSGCDFCAKGHTNDHLRASSSGV</sequence>
<evidence type="ECO:0000256" key="1">
    <source>
        <dbReference type="SAM" id="MobiDB-lite"/>
    </source>
</evidence>
<feature type="non-terminal residue" evidence="2">
    <location>
        <position position="119"/>
    </location>
</feature>
<feature type="compositionally biased region" description="Basic and acidic residues" evidence="1">
    <location>
        <begin position="70"/>
        <end position="92"/>
    </location>
</feature>
<reference evidence="2 3" key="1">
    <citation type="submission" date="2023-08" db="EMBL/GenBank/DDBJ databases">
        <title>Black Yeasts Isolated from many extreme environments.</title>
        <authorList>
            <person name="Coleine C."/>
            <person name="Stajich J.E."/>
            <person name="Selbmann L."/>
        </authorList>
    </citation>
    <scope>NUCLEOTIDE SEQUENCE [LARGE SCALE GENOMIC DNA]</scope>
    <source>
        <strain evidence="2 3">CCFEE 536</strain>
    </source>
</reference>
<evidence type="ECO:0000313" key="3">
    <source>
        <dbReference type="Proteomes" id="UP001357485"/>
    </source>
</evidence>
<comment type="caution">
    <text evidence="2">The sequence shown here is derived from an EMBL/GenBank/DDBJ whole genome shotgun (WGS) entry which is preliminary data.</text>
</comment>
<protein>
    <submittedName>
        <fullName evidence="2">Uncharacterized protein</fullName>
    </submittedName>
</protein>
<keyword evidence="3" id="KW-1185">Reference proteome</keyword>
<proteinExistence type="predicted"/>
<dbReference type="EMBL" id="JAVRRA010012018">
    <property type="protein sequence ID" value="KAK5239514.1"/>
    <property type="molecule type" value="Genomic_DNA"/>
</dbReference>
<name>A0ABR0LS07_9PEZI</name>
<organism evidence="2 3">
    <name type="scientific">Cryomyces antarcticus</name>
    <dbReference type="NCBI Taxonomy" id="329879"/>
    <lineage>
        <taxon>Eukaryota</taxon>
        <taxon>Fungi</taxon>
        <taxon>Dikarya</taxon>
        <taxon>Ascomycota</taxon>
        <taxon>Pezizomycotina</taxon>
        <taxon>Dothideomycetes</taxon>
        <taxon>Dothideomycetes incertae sedis</taxon>
        <taxon>Cryomyces</taxon>
    </lineage>
</organism>
<dbReference type="Proteomes" id="UP001357485">
    <property type="component" value="Unassembled WGS sequence"/>
</dbReference>
<feature type="region of interest" description="Disordered" evidence="1">
    <location>
        <begin position="70"/>
        <end position="99"/>
    </location>
</feature>
<gene>
    <name evidence="2" type="ORF">LTR16_011827</name>
</gene>
<evidence type="ECO:0000313" key="2">
    <source>
        <dbReference type="EMBL" id="KAK5239514.1"/>
    </source>
</evidence>
<feature type="non-terminal residue" evidence="2">
    <location>
        <position position="1"/>
    </location>
</feature>